<reference evidence="13" key="1">
    <citation type="submission" date="2020-10" db="EMBL/GenBank/DDBJ databases">
        <authorList>
            <person name="Gilroy R."/>
        </authorList>
    </citation>
    <scope>NUCLEOTIDE SEQUENCE</scope>
    <source>
        <strain evidence="13">CHK195-15760</strain>
    </source>
</reference>
<dbReference type="Proteomes" id="UP000824093">
    <property type="component" value="Unassembled WGS sequence"/>
</dbReference>
<dbReference type="GO" id="GO:0005524">
    <property type="term" value="F:ATP binding"/>
    <property type="evidence" value="ECO:0007669"/>
    <property type="project" value="UniProtKB-KW"/>
</dbReference>
<dbReference type="Gene3D" id="3.40.50.300">
    <property type="entry name" value="P-loop containing nucleotide triphosphate hydrolases"/>
    <property type="match status" value="1"/>
</dbReference>
<name>A0A9D1M1N1_9FIRM</name>
<evidence type="ECO:0000313" key="14">
    <source>
        <dbReference type="Proteomes" id="UP000824093"/>
    </source>
</evidence>
<accession>A0A9D1M1N1</accession>
<comment type="caution">
    <text evidence="13">The sequence shown here is derived from an EMBL/GenBank/DDBJ whole genome shotgun (WGS) entry which is preliminary data.</text>
</comment>
<proteinExistence type="inferred from homology"/>
<evidence type="ECO:0000256" key="2">
    <source>
        <dbReference type="ARBA" id="ARBA00008936"/>
    </source>
</evidence>
<keyword evidence="3" id="KW-0813">Transport</keyword>
<evidence type="ECO:0000256" key="4">
    <source>
        <dbReference type="ARBA" id="ARBA00022741"/>
    </source>
</evidence>
<dbReference type="InterPro" id="IPR000194">
    <property type="entry name" value="ATPase_F1/V1/A1_a/bsu_nucl-bd"/>
</dbReference>
<evidence type="ECO:0000313" key="13">
    <source>
        <dbReference type="EMBL" id="HIU52021.1"/>
    </source>
</evidence>
<dbReference type="EMBL" id="DVNH01000040">
    <property type="protein sequence ID" value="HIU52021.1"/>
    <property type="molecule type" value="Genomic_DNA"/>
</dbReference>
<evidence type="ECO:0000259" key="12">
    <source>
        <dbReference type="SMART" id="SM00382"/>
    </source>
</evidence>
<comment type="similarity">
    <text evidence="2">Belongs to the ATPase alpha/beta chains family.</text>
</comment>
<dbReference type="PANTHER" id="PTHR15184">
    <property type="entry name" value="ATP SYNTHASE"/>
    <property type="match status" value="1"/>
</dbReference>
<dbReference type="GO" id="GO:0046933">
    <property type="term" value="F:proton-transporting ATP synthase activity, rotational mechanism"/>
    <property type="evidence" value="ECO:0007669"/>
    <property type="project" value="TreeGrafter"/>
</dbReference>
<feature type="region of interest" description="Disordered" evidence="11">
    <location>
        <begin position="1"/>
        <end position="22"/>
    </location>
</feature>
<evidence type="ECO:0000256" key="10">
    <source>
        <dbReference type="ARBA" id="ARBA00023310"/>
    </source>
</evidence>
<evidence type="ECO:0000256" key="8">
    <source>
        <dbReference type="ARBA" id="ARBA00023136"/>
    </source>
</evidence>
<protein>
    <submittedName>
        <fullName evidence="13">F0F1 ATP synthase subunit beta</fullName>
    </submittedName>
</protein>
<evidence type="ECO:0000256" key="7">
    <source>
        <dbReference type="ARBA" id="ARBA00023065"/>
    </source>
</evidence>
<dbReference type="SUPFAM" id="SSF52540">
    <property type="entry name" value="P-loop containing nucleoside triphosphate hydrolases"/>
    <property type="match status" value="1"/>
</dbReference>
<dbReference type="InterPro" id="IPR050053">
    <property type="entry name" value="ATPase_alpha/beta_chains"/>
</dbReference>
<gene>
    <name evidence="13" type="ORF">IAB70_05325</name>
</gene>
<keyword evidence="10" id="KW-0066">ATP synthesis</keyword>
<reference evidence="13" key="2">
    <citation type="journal article" date="2021" name="PeerJ">
        <title>Extensive microbial diversity within the chicken gut microbiome revealed by metagenomics and culture.</title>
        <authorList>
            <person name="Gilroy R."/>
            <person name="Ravi A."/>
            <person name="Getino M."/>
            <person name="Pursley I."/>
            <person name="Horton D.L."/>
            <person name="Alikhan N.F."/>
            <person name="Baker D."/>
            <person name="Gharbi K."/>
            <person name="Hall N."/>
            <person name="Watson M."/>
            <person name="Adriaenssens E.M."/>
            <person name="Foster-Nyarko E."/>
            <person name="Jarju S."/>
            <person name="Secka A."/>
            <person name="Antonio M."/>
            <person name="Oren A."/>
            <person name="Chaudhuri R.R."/>
            <person name="La Ragione R."/>
            <person name="Hildebrand F."/>
            <person name="Pallen M.J."/>
        </authorList>
    </citation>
    <scope>NUCLEOTIDE SEQUENCE</scope>
    <source>
        <strain evidence="13">CHK195-15760</strain>
    </source>
</reference>
<dbReference type="Gene3D" id="1.10.1140.10">
    <property type="entry name" value="Bovine Mitochondrial F1-atpase, Atp Synthase Beta Chain, Chain D, domain 3"/>
    <property type="match status" value="1"/>
</dbReference>
<keyword evidence="8" id="KW-0472">Membrane</keyword>
<evidence type="ECO:0000256" key="1">
    <source>
        <dbReference type="ARBA" id="ARBA00004370"/>
    </source>
</evidence>
<dbReference type="PANTHER" id="PTHR15184:SF71">
    <property type="entry name" value="ATP SYNTHASE SUBUNIT BETA, MITOCHONDRIAL"/>
    <property type="match status" value="1"/>
</dbReference>
<keyword evidence="5" id="KW-0067">ATP-binding</keyword>
<evidence type="ECO:0000256" key="11">
    <source>
        <dbReference type="SAM" id="MobiDB-lite"/>
    </source>
</evidence>
<feature type="domain" description="AAA+ ATPase" evidence="12">
    <location>
        <begin position="175"/>
        <end position="360"/>
    </location>
</feature>
<dbReference type="InterPro" id="IPR055190">
    <property type="entry name" value="ATP-synt_VA_C"/>
</dbReference>
<dbReference type="InterPro" id="IPR003593">
    <property type="entry name" value="AAA+_ATPase"/>
</dbReference>
<organism evidence="13 14">
    <name type="scientific">Candidatus Merdicola faecigallinarum</name>
    <dbReference type="NCBI Taxonomy" id="2840862"/>
    <lineage>
        <taxon>Bacteria</taxon>
        <taxon>Bacillati</taxon>
        <taxon>Bacillota</taxon>
        <taxon>Clostridia</taxon>
        <taxon>Candidatus Merdicola</taxon>
    </lineage>
</organism>
<keyword evidence="6" id="KW-1278">Translocase</keyword>
<dbReference type="Pfam" id="PF00006">
    <property type="entry name" value="ATP-synt_ab"/>
    <property type="match status" value="1"/>
</dbReference>
<evidence type="ECO:0000256" key="9">
    <source>
        <dbReference type="ARBA" id="ARBA00023196"/>
    </source>
</evidence>
<dbReference type="Pfam" id="PF22919">
    <property type="entry name" value="ATP-synt_VA_C"/>
    <property type="match status" value="1"/>
</dbReference>
<evidence type="ECO:0000256" key="5">
    <source>
        <dbReference type="ARBA" id="ARBA00022840"/>
    </source>
</evidence>
<keyword evidence="4" id="KW-0547">Nucleotide-binding</keyword>
<dbReference type="AlphaFoldDB" id="A0A9D1M1N1"/>
<dbReference type="GO" id="GO:0045259">
    <property type="term" value="C:proton-transporting ATP synthase complex"/>
    <property type="evidence" value="ECO:0007669"/>
    <property type="project" value="UniProtKB-KW"/>
</dbReference>
<comment type="subcellular location">
    <subcellularLocation>
        <location evidence="1">Membrane</location>
    </subcellularLocation>
</comment>
<evidence type="ECO:0000256" key="6">
    <source>
        <dbReference type="ARBA" id="ARBA00022967"/>
    </source>
</evidence>
<keyword evidence="7" id="KW-0406">Ion transport</keyword>
<dbReference type="InterPro" id="IPR027417">
    <property type="entry name" value="P-loop_NTPase"/>
</dbReference>
<dbReference type="SMART" id="SM00382">
    <property type="entry name" value="AAA"/>
    <property type="match status" value="1"/>
</dbReference>
<keyword evidence="9" id="KW-0139">CF(1)</keyword>
<dbReference type="InterPro" id="IPR024034">
    <property type="entry name" value="ATPase_F1/V1_b/a_C"/>
</dbReference>
<sequence>MKGVDRTMEKTTKAVKNKANEKKTNVNASENKISEDKIIGKIIGISELNVKILLFENNVKINDILVYREGDEVRKFEVVQIDNNIASTVPFDRVIGLKKGGSVELQEGGLKIQYSDEILGKVFNPYGGLIDHSTIKKVQERNVYSRKLSFKEININNEPLWTGIKALDFFAPLQKGFKMGLLGGAGVGKTVLIKEIINNVYKRLKSNAVFIGIGERSREGKELIDEMEESKLLDKMSMVFGQMGENPCSRSKSVYSGLTLAEYLRDEKDQDVLVFIDNIYRFIQAKSEISTEMKRVPIENGYPTTMVSDITDVEERINSTENGSITSFQAIYIPADDITDEAVQAVTTHLDGQVVLDRKVAEKGLYPAINVFKTNSKSVDPEIVGEKHYELVQETLRYLARYEELEEIIAVLGIDELSEEDKMIFFRSRKLRNYFTQPMFVSENYTGIKGVMVDIKDTLIDVEAIINGEYDDVDESKLLFRGSLHE</sequence>
<evidence type="ECO:0000256" key="3">
    <source>
        <dbReference type="ARBA" id="ARBA00022448"/>
    </source>
</evidence>
<dbReference type="SUPFAM" id="SSF47917">
    <property type="entry name" value="C-terminal domain of alpha and beta subunits of F1 ATP synthase"/>
    <property type="match status" value="1"/>
</dbReference>